<dbReference type="InterPro" id="IPR048395">
    <property type="entry name" value="Glyco_hydro_31_C"/>
</dbReference>
<dbReference type="Proteomes" id="UP001152320">
    <property type="component" value="Chromosome 14"/>
</dbReference>
<dbReference type="Pfam" id="PF13802">
    <property type="entry name" value="Gal_mutarotas_2"/>
    <property type="match status" value="1"/>
</dbReference>
<dbReference type="AlphaFoldDB" id="A0A9Q1BMF7"/>
<evidence type="ECO:0000256" key="11">
    <source>
        <dbReference type="SAM" id="Phobius"/>
    </source>
</evidence>
<dbReference type="GO" id="GO:0004558">
    <property type="term" value="F:alpha-1,4-glucosidase activity"/>
    <property type="evidence" value="ECO:0007669"/>
    <property type="project" value="TreeGrafter"/>
</dbReference>
<name>A0A9Q1BMF7_HOLLE</name>
<dbReference type="SUPFAM" id="SSF74650">
    <property type="entry name" value="Galactose mutarotase-like"/>
    <property type="match status" value="1"/>
</dbReference>
<keyword evidence="4 11" id="KW-0472">Membrane</keyword>
<comment type="caution">
    <text evidence="9">Lacks conserved residue(s) required for the propagation of feature annotation.</text>
</comment>
<dbReference type="SUPFAM" id="SSF51445">
    <property type="entry name" value="(Trans)glycosidases"/>
    <property type="match status" value="1"/>
</dbReference>
<dbReference type="Gene3D" id="4.10.110.10">
    <property type="entry name" value="Spasmolytic Protein, domain 1"/>
    <property type="match status" value="2"/>
</dbReference>
<dbReference type="SUPFAM" id="SSF51011">
    <property type="entry name" value="Glycosyl hydrolase domain"/>
    <property type="match status" value="1"/>
</dbReference>
<feature type="transmembrane region" description="Helical" evidence="11">
    <location>
        <begin position="32"/>
        <end position="54"/>
    </location>
</feature>
<feature type="region of interest" description="Disordered" evidence="10">
    <location>
        <begin position="223"/>
        <end position="245"/>
    </location>
</feature>
<dbReference type="Pfam" id="PF00088">
    <property type="entry name" value="Trefoil"/>
    <property type="match status" value="2"/>
</dbReference>
<evidence type="ECO:0000259" key="12">
    <source>
        <dbReference type="PROSITE" id="PS51448"/>
    </source>
</evidence>
<evidence type="ECO:0000256" key="5">
    <source>
        <dbReference type="ARBA" id="ARBA00023157"/>
    </source>
</evidence>
<keyword evidence="11" id="KW-0812">Transmembrane</keyword>
<evidence type="ECO:0000256" key="10">
    <source>
        <dbReference type="SAM" id="MobiDB-lite"/>
    </source>
</evidence>
<comment type="subcellular location">
    <subcellularLocation>
        <location evidence="1">Membrane</location>
    </subcellularLocation>
</comment>
<keyword evidence="14" id="KW-1185">Reference proteome</keyword>
<evidence type="ECO:0000256" key="1">
    <source>
        <dbReference type="ARBA" id="ARBA00004370"/>
    </source>
</evidence>
<protein>
    <recommendedName>
        <fullName evidence="8">Maltase</fullName>
    </recommendedName>
</protein>
<keyword evidence="5" id="KW-1015">Disulfide bond</keyword>
<accession>A0A9Q1BMF7</accession>
<dbReference type="PANTHER" id="PTHR22762:SF133">
    <property type="entry name" value="P-TYPE DOMAIN-CONTAINING PROTEIN"/>
    <property type="match status" value="1"/>
</dbReference>
<comment type="similarity">
    <text evidence="2">Belongs to the glycosyl hydrolase 31 family.</text>
</comment>
<dbReference type="OrthoDB" id="5839090at2759"/>
<dbReference type="CDD" id="cd14752">
    <property type="entry name" value="GH31_N"/>
    <property type="match status" value="1"/>
</dbReference>
<dbReference type="FunFam" id="2.60.40.1760:FF:000001">
    <property type="entry name" value="Maltase-glucoamylase, intestinal"/>
    <property type="match status" value="1"/>
</dbReference>
<feature type="compositionally biased region" description="Polar residues" evidence="10">
    <location>
        <begin position="233"/>
        <end position="245"/>
    </location>
</feature>
<feature type="region of interest" description="Disordered" evidence="10">
    <location>
        <begin position="65"/>
        <end position="106"/>
    </location>
</feature>
<feature type="domain" description="P-type" evidence="12">
    <location>
        <begin position="241"/>
        <end position="290"/>
    </location>
</feature>
<dbReference type="SUPFAM" id="SSF57492">
    <property type="entry name" value="Trefoil"/>
    <property type="match status" value="2"/>
</dbReference>
<dbReference type="GO" id="GO:0005975">
    <property type="term" value="P:carbohydrate metabolic process"/>
    <property type="evidence" value="ECO:0007669"/>
    <property type="project" value="InterPro"/>
</dbReference>
<dbReference type="InterPro" id="IPR017853">
    <property type="entry name" value="GH"/>
</dbReference>
<evidence type="ECO:0000256" key="7">
    <source>
        <dbReference type="ARBA" id="ARBA00023295"/>
    </source>
</evidence>
<dbReference type="InterPro" id="IPR025887">
    <property type="entry name" value="Glyco_hydro_31_N_dom"/>
</dbReference>
<dbReference type="CDD" id="cd00111">
    <property type="entry name" value="Trefoil"/>
    <property type="match status" value="2"/>
</dbReference>
<gene>
    <name evidence="13" type="ORF">HOLleu_28817</name>
</gene>
<dbReference type="Gene3D" id="2.60.40.1180">
    <property type="entry name" value="Golgi alpha-mannosidase II"/>
    <property type="match status" value="2"/>
</dbReference>
<proteinExistence type="inferred from homology"/>
<dbReference type="Pfam" id="PF21365">
    <property type="entry name" value="Glyco_hydro_31_3rd"/>
    <property type="match status" value="1"/>
</dbReference>
<keyword evidence="3" id="KW-0378">Hydrolase</keyword>
<evidence type="ECO:0000313" key="13">
    <source>
        <dbReference type="EMBL" id="KAJ8029433.1"/>
    </source>
</evidence>
<dbReference type="Gene3D" id="2.60.40.1760">
    <property type="entry name" value="glycosyl hydrolase (family 31)"/>
    <property type="match status" value="1"/>
</dbReference>
<evidence type="ECO:0000256" key="9">
    <source>
        <dbReference type="PROSITE-ProRule" id="PRU00779"/>
    </source>
</evidence>
<comment type="caution">
    <text evidence="13">The sequence shown here is derived from an EMBL/GenBank/DDBJ whole genome shotgun (WGS) entry which is preliminary data.</text>
</comment>
<dbReference type="EMBL" id="JAIZAY010000014">
    <property type="protein sequence ID" value="KAJ8029433.1"/>
    <property type="molecule type" value="Genomic_DNA"/>
</dbReference>
<dbReference type="PANTHER" id="PTHR22762">
    <property type="entry name" value="ALPHA-GLUCOSIDASE"/>
    <property type="match status" value="1"/>
</dbReference>
<keyword evidence="7" id="KW-0326">Glycosidase</keyword>
<evidence type="ECO:0000256" key="6">
    <source>
        <dbReference type="ARBA" id="ARBA00023180"/>
    </source>
</evidence>
<feature type="region of interest" description="Disordered" evidence="10">
    <location>
        <begin position="1"/>
        <end position="29"/>
    </location>
</feature>
<dbReference type="Gene3D" id="3.20.20.80">
    <property type="entry name" value="Glycosidases"/>
    <property type="match status" value="1"/>
</dbReference>
<dbReference type="GO" id="GO:0030246">
    <property type="term" value="F:carbohydrate binding"/>
    <property type="evidence" value="ECO:0007669"/>
    <property type="project" value="InterPro"/>
</dbReference>
<dbReference type="InterPro" id="IPR030458">
    <property type="entry name" value="Glyco_hydro_31_AS"/>
</dbReference>
<feature type="domain" description="P-type" evidence="12">
    <location>
        <begin position="88"/>
        <end position="136"/>
    </location>
</feature>
<sequence length="1112" mass="126560">MSSSADLYEAEDQVKDIEDKEDKSSSSSTASIVAAVIITAIVVAVICVPTTYYLHPDYIDPDDPPLPILDCPSEEPKISTQRPTPTPHSTEPPNPENNRFDCGPDRDGIDQTVCESRGCTWSQATTSGPPSCFYPEDYGTYDTNEFFTESWGYRAVLRRRASTPNHFTEGIDTLWLDVELQTKSRLHFKVIVVCAVTAAVVIVICVPTTYFLHPDKKNADATCRPPDGLYPSDQPTEGLSTTVQSPSPENWKFDCFPDRDSELSVELCESRGCVYAESENEGVPRCYFPDGYGSYRQTGDAQDLSWGQRVNIERIPDRPTLFGSDIATLRVDVEVQTKHRVHIKIYDPNDQRFEVPNNLAGQPATKAEDTLYHVSFTSNPFSLQVTRTDTGTVVFDTSVGALVFEDQFLQLSTRLPSHNVYGFGEHEHESFRHDLNWKRWGTFARDQPPSPEANLYGTHPFYLCLENDFNAHGVFLNNANGQDVSLQPTPALTYRHIGGVFDFYMFFGPTPEDVVSQYTELIGRPYMPPYWALGFHLSRYGYNGIENVTRVVDRMRKYNIPHDVLYGDIDYMDRQRDFTIDEEIYGEENLANFVQRIKEEGTNYIIILDPAIAANETAGTYRPYDKGVEDDIFIHDANGGLLFGKNYRSYAVFPDFQRQQTRDWWELEIVDFHKRIDFDGIWIDMNEPANFVHGSVTGCTNNKWDYPPYHPKIWGATMADKTVCMNAIQNWDETTETTHYNMHNLYGWSQSEPTLQATRAATRKRSMVITRSTYAGSGKHNGHWLGDNASVWPHVHKSIIGMLEFNLFGVPFIGADICGFFVDTTEKLCRRWSQLGNFYSFARNHNGLDYRDQDPAAFGEAFAVEMRNLFAIRYTLLPYLYTLHYKATAHGHTVIRSLMHEFASDSNTWGIDRQFLWGPGFMITPVLEEDETSVDAYIPKSRWYDWYTGKEVDQSLAGSFVTLDAPESYIPLHIRGGHILPTQQPANSTKFSRNNPFGLIIALSEGYSAIGTLFWDDGESVDTIPNREYYEIEYIVAENNLVASIMNSYGTLLDNHRLDTISIHGMASRPPWVKLNGQQLMDPQWTYNDNDKILGIVDLQQPMTQPFKLSWN</sequence>
<evidence type="ECO:0000256" key="4">
    <source>
        <dbReference type="ARBA" id="ARBA00023136"/>
    </source>
</evidence>
<evidence type="ECO:0000313" key="14">
    <source>
        <dbReference type="Proteomes" id="UP001152320"/>
    </source>
</evidence>
<reference evidence="13" key="1">
    <citation type="submission" date="2021-10" db="EMBL/GenBank/DDBJ databases">
        <title>Tropical sea cucumber genome reveals ecological adaptation and Cuvierian tubules defense mechanism.</title>
        <authorList>
            <person name="Chen T."/>
        </authorList>
    </citation>
    <scope>NUCLEOTIDE SEQUENCE</scope>
    <source>
        <strain evidence="13">Nanhai2018</strain>
        <tissue evidence="13">Muscle</tissue>
    </source>
</reference>
<dbReference type="FunFam" id="3.20.20.80:FF:000016">
    <property type="entry name" value="Maltase-glucoamylase, intestinal"/>
    <property type="match status" value="1"/>
</dbReference>
<dbReference type="PROSITE" id="PS51448">
    <property type="entry name" value="P_TREFOIL_2"/>
    <property type="match status" value="2"/>
</dbReference>
<keyword evidence="11" id="KW-1133">Transmembrane helix</keyword>
<feature type="transmembrane region" description="Helical" evidence="11">
    <location>
        <begin position="190"/>
        <end position="212"/>
    </location>
</feature>
<dbReference type="Pfam" id="PF01055">
    <property type="entry name" value="Glyco_hydro_31_2nd"/>
    <property type="match status" value="1"/>
</dbReference>
<dbReference type="InterPro" id="IPR011013">
    <property type="entry name" value="Gal_mutarotase_sf_dom"/>
</dbReference>
<evidence type="ECO:0000256" key="3">
    <source>
        <dbReference type="ARBA" id="ARBA00022801"/>
    </source>
</evidence>
<feature type="compositionally biased region" description="Pro residues" evidence="10">
    <location>
        <begin position="84"/>
        <end position="95"/>
    </location>
</feature>
<dbReference type="InterPro" id="IPR044913">
    <property type="entry name" value="P_trefoil_dom_sf"/>
</dbReference>
<keyword evidence="6" id="KW-0325">Glycoprotein</keyword>
<dbReference type="GO" id="GO:0016020">
    <property type="term" value="C:membrane"/>
    <property type="evidence" value="ECO:0007669"/>
    <property type="project" value="UniProtKB-SubCell"/>
</dbReference>
<dbReference type="InterPro" id="IPR000519">
    <property type="entry name" value="P_trefoil_dom"/>
</dbReference>
<dbReference type="SMART" id="SM00018">
    <property type="entry name" value="PD"/>
    <property type="match status" value="2"/>
</dbReference>
<feature type="compositionally biased region" description="Basic and acidic residues" evidence="10">
    <location>
        <begin position="12"/>
        <end position="24"/>
    </location>
</feature>
<dbReference type="InterPro" id="IPR013780">
    <property type="entry name" value="Glyco_hydro_b"/>
</dbReference>
<dbReference type="FunFam" id="2.60.40.1180:FF:000001">
    <property type="entry name" value="Maltase-glucoamylase, intestinal"/>
    <property type="match status" value="1"/>
</dbReference>
<dbReference type="CDD" id="cd06602">
    <property type="entry name" value="GH31_MGAM_SI_GAA"/>
    <property type="match status" value="1"/>
</dbReference>
<dbReference type="PROSITE" id="PS00129">
    <property type="entry name" value="GLYCOSYL_HYDROL_F31_1"/>
    <property type="match status" value="1"/>
</dbReference>
<evidence type="ECO:0000256" key="8">
    <source>
        <dbReference type="ARBA" id="ARBA00041343"/>
    </source>
</evidence>
<evidence type="ECO:0000256" key="2">
    <source>
        <dbReference type="ARBA" id="ARBA00007806"/>
    </source>
</evidence>
<organism evidence="13 14">
    <name type="scientific">Holothuria leucospilota</name>
    <name type="common">Black long sea cucumber</name>
    <name type="synonym">Mertensiothuria leucospilota</name>
    <dbReference type="NCBI Taxonomy" id="206669"/>
    <lineage>
        <taxon>Eukaryota</taxon>
        <taxon>Metazoa</taxon>
        <taxon>Echinodermata</taxon>
        <taxon>Eleutherozoa</taxon>
        <taxon>Echinozoa</taxon>
        <taxon>Holothuroidea</taxon>
        <taxon>Aspidochirotacea</taxon>
        <taxon>Aspidochirotida</taxon>
        <taxon>Holothuriidae</taxon>
        <taxon>Holothuria</taxon>
    </lineage>
</organism>
<dbReference type="InterPro" id="IPR000322">
    <property type="entry name" value="Glyco_hydro_31_TIM"/>
</dbReference>